<feature type="non-terminal residue" evidence="3">
    <location>
        <position position="1"/>
    </location>
</feature>
<name>A0A9P6MID4_9FUNG</name>
<feature type="region of interest" description="Disordered" evidence="1">
    <location>
        <begin position="640"/>
        <end position="692"/>
    </location>
</feature>
<sequence>MSAEKNPLTWDTETTAKWLQATFQLSEEILQRFRENDIDGSILVNDVGHPELKDELGITSFGLRCNILKQIRNLQPPLKSEDPAVKHEKDETTTVYYGGPQSPVSPGGQSRSSEFTTGCFDIQLSEESKEIPLFKVPLQVWRSTPGDLKAASVTLSQGHKDADEILLSDSDGMSFDGGDCSMEDDGTDRGNMKETGYYEDTDDDVPLAVRTKAKKMAVPSSLGMSDTQEVFELQQPKRKGALAPQEHVATRIAIPPTAQSKRVTPTLVSTSYPPKTLGQEPSLTSISSTSASASTPISVSRGTTPVLQDLEPTRHSPSNKSLNTTDRFRSHRRNRQQYCSHALDLCGVFFNEDLTALETDNEDDWSMPSAKLPRGSVPMTYKRAIQAKLKRILRTPPIFNTPGHTVYAPMERKENDVPVRLLSPSGTEKESTISTSTWDTVFKSDKKSPSIRVEVDLNGEEATSINFRALTSGGDAYDLPKQGLGFDPILPLYGDSDASAYTTDEELYQEVAKEERERLGKSNSRGVKTQSLIPRDIIQETIDEHKADHRGHWMELQKPQLDKQRFQTYQGLMWDSKFVSPVDSLTEYINRLSDVRLPSLISALIGTPFKSKDEVRKACKAMDETLTQLWELQWKLELVQGPAPPPDTSAEDSSGRELTPKTTSVVIHPRRESANQGLSSEDEALLEEEERQQELDEAFIDDSEFFSATEDGFQHDDDGDIFMGEHTPARRKGRRTYKGKGRAKDTDDQSSSFPSPTSTGTPPQSVHQSPDAEYMDTHRMEPSEIKRQQNQSEEDSLDHLPEKLSGLRSGTISPDYVDLDNDSSSNDDGSSVAKVANTTSIISTFDGRDGEASPSMRNQAVKEVAKTRSTVTQGDSHDNPLELDESISVTDSEDSTTEETSEVASLESIKPLTIPDWREKFQDDDDALIQELRKMRKLMSVG</sequence>
<dbReference type="EMBL" id="JAAAHW010000426">
    <property type="protein sequence ID" value="KAG0002602.1"/>
    <property type="molecule type" value="Genomic_DNA"/>
</dbReference>
<feature type="region of interest" description="Disordered" evidence="1">
    <location>
        <begin position="250"/>
        <end position="330"/>
    </location>
</feature>
<keyword evidence="4" id="KW-1185">Reference proteome</keyword>
<dbReference type="InterPro" id="IPR001660">
    <property type="entry name" value="SAM"/>
</dbReference>
<evidence type="ECO:0000259" key="2">
    <source>
        <dbReference type="PROSITE" id="PS50105"/>
    </source>
</evidence>
<feature type="compositionally biased region" description="Low complexity" evidence="1">
    <location>
        <begin position="822"/>
        <end position="831"/>
    </location>
</feature>
<comment type="caution">
    <text evidence="3">The sequence shown here is derived from an EMBL/GenBank/DDBJ whole genome shotgun (WGS) entry which is preliminary data.</text>
</comment>
<organism evidence="3 4">
    <name type="scientific">Modicella reniformis</name>
    <dbReference type="NCBI Taxonomy" id="1440133"/>
    <lineage>
        <taxon>Eukaryota</taxon>
        <taxon>Fungi</taxon>
        <taxon>Fungi incertae sedis</taxon>
        <taxon>Mucoromycota</taxon>
        <taxon>Mortierellomycotina</taxon>
        <taxon>Mortierellomycetes</taxon>
        <taxon>Mortierellales</taxon>
        <taxon>Mortierellaceae</taxon>
        <taxon>Modicella</taxon>
    </lineage>
</organism>
<feature type="region of interest" description="Disordered" evidence="1">
    <location>
        <begin position="168"/>
        <end position="199"/>
    </location>
</feature>
<dbReference type="SMART" id="SM00454">
    <property type="entry name" value="SAM"/>
    <property type="match status" value="1"/>
</dbReference>
<feature type="compositionally biased region" description="Acidic residues" evidence="1">
    <location>
        <begin position="881"/>
        <end position="901"/>
    </location>
</feature>
<feature type="compositionally biased region" description="Acidic residues" evidence="1">
    <location>
        <begin position="680"/>
        <end position="692"/>
    </location>
</feature>
<accession>A0A9P6MID4</accession>
<dbReference type="Proteomes" id="UP000749646">
    <property type="component" value="Unassembled WGS sequence"/>
</dbReference>
<gene>
    <name evidence="3" type="ORF">BGZ65_002505</name>
</gene>
<feature type="compositionally biased region" description="Polar residues" evidence="1">
    <location>
        <begin position="257"/>
        <end position="273"/>
    </location>
</feature>
<dbReference type="Gene3D" id="1.10.150.50">
    <property type="entry name" value="Transcription Factor, Ets-1"/>
    <property type="match status" value="1"/>
</dbReference>
<feature type="compositionally biased region" description="Polar residues" evidence="1">
    <location>
        <begin position="315"/>
        <end position="325"/>
    </location>
</feature>
<dbReference type="PROSITE" id="PS50105">
    <property type="entry name" value="SAM_DOMAIN"/>
    <property type="match status" value="1"/>
</dbReference>
<evidence type="ECO:0000256" key="1">
    <source>
        <dbReference type="SAM" id="MobiDB-lite"/>
    </source>
</evidence>
<evidence type="ECO:0000313" key="4">
    <source>
        <dbReference type="Proteomes" id="UP000749646"/>
    </source>
</evidence>
<dbReference type="InterPro" id="IPR013761">
    <property type="entry name" value="SAM/pointed_sf"/>
</dbReference>
<reference evidence="3" key="1">
    <citation type="journal article" date="2020" name="Fungal Divers.">
        <title>Resolving the Mortierellaceae phylogeny through synthesis of multi-gene phylogenetics and phylogenomics.</title>
        <authorList>
            <person name="Vandepol N."/>
            <person name="Liber J."/>
            <person name="Desiro A."/>
            <person name="Na H."/>
            <person name="Kennedy M."/>
            <person name="Barry K."/>
            <person name="Grigoriev I.V."/>
            <person name="Miller A.N."/>
            <person name="O'Donnell K."/>
            <person name="Stajich J.E."/>
            <person name="Bonito G."/>
        </authorList>
    </citation>
    <scope>NUCLEOTIDE SEQUENCE</scope>
    <source>
        <strain evidence="3">MES-2147</strain>
    </source>
</reference>
<feature type="compositionally biased region" description="Low complexity" evidence="1">
    <location>
        <begin position="281"/>
        <end position="300"/>
    </location>
</feature>
<dbReference type="SUPFAM" id="SSF47769">
    <property type="entry name" value="SAM/Pointed domain"/>
    <property type="match status" value="1"/>
</dbReference>
<feature type="domain" description="SAM" evidence="2">
    <location>
        <begin position="10"/>
        <end position="77"/>
    </location>
</feature>
<feature type="compositionally biased region" description="Low complexity" evidence="1">
    <location>
        <begin position="749"/>
        <end position="765"/>
    </location>
</feature>
<protein>
    <recommendedName>
        <fullName evidence="2">SAM domain-containing protein</fullName>
    </recommendedName>
</protein>
<feature type="compositionally biased region" description="Basic and acidic residues" evidence="1">
    <location>
        <begin position="775"/>
        <end position="787"/>
    </location>
</feature>
<feature type="compositionally biased region" description="Low complexity" evidence="1">
    <location>
        <begin position="168"/>
        <end position="180"/>
    </location>
</feature>
<proteinExistence type="predicted"/>
<dbReference type="OrthoDB" id="5254at2759"/>
<dbReference type="AlphaFoldDB" id="A0A9P6MID4"/>
<dbReference type="Pfam" id="PF07647">
    <property type="entry name" value="SAM_2"/>
    <property type="match status" value="1"/>
</dbReference>
<evidence type="ECO:0000313" key="3">
    <source>
        <dbReference type="EMBL" id="KAG0002602.1"/>
    </source>
</evidence>
<dbReference type="InterPro" id="IPR056026">
    <property type="entry name" value="DUF7607"/>
</dbReference>
<feature type="compositionally biased region" description="Basic residues" evidence="1">
    <location>
        <begin position="729"/>
        <end position="741"/>
    </location>
</feature>
<feature type="region of interest" description="Disordered" evidence="1">
    <location>
        <begin position="709"/>
        <end position="907"/>
    </location>
</feature>
<dbReference type="Pfam" id="PF24580">
    <property type="entry name" value="DUF7607"/>
    <property type="match status" value="1"/>
</dbReference>